<dbReference type="EMBL" id="JALBWM010000223">
    <property type="protein sequence ID" value="MCO1336877.1"/>
    <property type="molecule type" value="Genomic_DNA"/>
</dbReference>
<keyword evidence="1" id="KW-0732">Signal</keyword>
<gene>
    <name evidence="2" type="ORF">MO867_21345</name>
</gene>
<accession>A0A9X2ER54</accession>
<evidence type="ECO:0000313" key="3">
    <source>
        <dbReference type="Proteomes" id="UP001139028"/>
    </source>
</evidence>
<dbReference type="AlphaFoldDB" id="A0A9X2ER54"/>
<reference evidence="2" key="1">
    <citation type="journal article" date="2022" name="Arch. Microbiol.">
        <title>Microbulbifer okhotskensis sp. nov., isolated from a deep bottom sediment of the Okhotsk Sea.</title>
        <authorList>
            <person name="Romanenko L."/>
            <person name="Kurilenko V."/>
            <person name="Otstavnykh N."/>
            <person name="Velansky P."/>
            <person name="Isaeva M."/>
            <person name="Mikhailov V."/>
        </authorList>
    </citation>
    <scope>NUCLEOTIDE SEQUENCE</scope>
    <source>
        <strain evidence="2">OS29</strain>
    </source>
</reference>
<evidence type="ECO:0000313" key="2">
    <source>
        <dbReference type="EMBL" id="MCO1336877.1"/>
    </source>
</evidence>
<comment type="caution">
    <text evidence="2">The sequence shown here is derived from an EMBL/GenBank/DDBJ whole genome shotgun (WGS) entry which is preliminary data.</text>
</comment>
<organism evidence="2 3">
    <name type="scientific">Microbulbifer okhotskensis</name>
    <dbReference type="NCBI Taxonomy" id="2926617"/>
    <lineage>
        <taxon>Bacteria</taxon>
        <taxon>Pseudomonadati</taxon>
        <taxon>Pseudomonadota</taxon>
        <taxon>Gammaproteobacteria</taxon>
        <taxon>Cellvibrionales</taxon>
        <taxon>Microbulbiferaceae</taxon>
        <taxon>Microbulbifer</taxon>
    </lineage>
</organism>
<keyword evidence="3" id="KW-1185">Reference proteome</keyword>
<dbReference type="RefSeq" id="WP_252472901.1">
    <property type="nucleotide sequence ID" value="NZ_JALBWM010000223.1"/>
</dbReference>
<proteinExistence type="predicted"/>
<evidence type="ECO:0000256" key="1">
    <source>
        <dbReference type="SAM" id="SignalP"/>
    </source>
</evidence>
<dbReference type="Proteomes" id="UP001139028">
    <property type="component" value="Unassembled WGS sequence"/>
</dbReference>
<protein>
    <submittedName>
        <fullName evidence="2">Uncharacterized protein</fullName>
    </submittedName>
</protein>
<feature type="signal peptide" evidence="1">
    <location>
        <begin position="1"/>
        <end position="23"/>
    </location>
</feature>
<name>A0A9X2ER54_9GAMM</name>
<sequence length="283" mass="31524">MLFKSAIKTLVVSVALLACVAQAKTFKYELQNFNSGRGGVVYSGLYLKDVKSVTLTVEQAEPRATPMLTSLEIEYIDAPKLLVKNLFSTDDPNGDSWTFNGKVNDAWVFRQVNVRVDNLDRLNEDGKFITIEVAVSEYESFVELGANEDAYEYEKRLSYVEGELKAANPSKVIDVEKLTLDDSRVKLSLRNKVVAMPGNTRGEKAFVIDVLWYGKGESIIYYPAYDVGNTLFVDPLNIDVTKFTESDGSEDYDIKITARGEYGDVVETGSISLSYLLSAAYDN</sequence>
<feature type="chain" id="PRO_5040999890" evidence="1">
    <location>
        <begin position="24"/>
        <end position="283"/>
    </location>
</feature>
<dbReference type="PROSITE" id="PS51257">
    <property type="entry name" value="PROKAR_LIPOPROTEIN"/>
    <property type="match status" value="1"/>
</dbReference>